<dbReference type="EMBL" id="JACGCI010000072">
    <property type="protein sequence ID" value="KAF6748320.1"/>
    <property type="molecule type" value="Genomic_DNA"/>
</dbReference>
<evidence type="ECO:0000313" key="1">
    <source>
        <dbReference type="EMBL" id="KAF6748320.1"/>
    </source>
</evidence>
<dbReference type="OrthoDB" id="2824696at2759"/>
<gene>
    <name evidence="1" type="ORF">DFP72DRAFT_916988</name>
</gene>
<protein>
    <submittedName>
        <fullName evidence="1">Uncharacterized protein</fullName>
    </submittedName>
</protein>
<reference evidence="1 2" key="1">
    <citation type="submission" date="2020-07" db="EMBL/GenBank/DDBJ databases">
        <title>Comparative genomics of pyrophilous fungi reveals a link between fire events and developmental genes.</title>
        <authorList>
            <consortium name="DOE Joint Genome Institute"/>
            <person name="Steindorff A.S."/>
            <person name="Carver A."/>
            <person name="Calhoun S."/>
            <person name="Stillman K."/>
            <person name="Liu H."/>
            <person name="Lipzen A."/>
            <person name="Pangilinan J."/>
            <person name="Labutti K."/>
            <person name="Bruns T.D."/>
            <person name="Grigoriev I.V."/>
        </authorList>
    </citation>
    <scope>NUCLEOTIDE SEQUENCE [LARGE SCALE GENOMIC DNA]</scope>
    <source>
        <strain evidence="1 2">CBS 144469</strain>
    </source>
</reference>
<keyword evidence="2" id="KW-1185">Reference proteome</keyword>
<name>A0A8H6HJR6_9AGAR</name>
<evidence type="ECO:0000313" key="2">
    <source>
        <dbReference type="Proteomes" id="UP000521943"/>
    </source>
</evidence>
<sequence length="282" mass="32192">MRQVQSRCRCHPGLESVLGASCTSPQRDMDEPPAGYLTRGMLSFSLHQSAPDSHFLQALYPKPHFSCVTNSQVFYYVSMSFNTQPVYYPQDPHGPILERRNAVDYHAMGLPRDHWHTGMRTDIAGNRAGPTSNFFAVYFHTKESVTGTAPRGTVGVAFTECEYGGEGVELRHTPMSTLLSEDILARGPRAQLSITWPGYQHLGYYKNIRLDTTIGDLARQVATIFKTFYDEHHQHFRAPGIRLGPGYVTYDQIRLRNIFFDGWFWNLEVSYVYEDAPRWDLN</sequence>
<dbReference type="AlphaFoldDB" id="A0A8H6HJR6"/>
<proteinExistence type="predicted"/>
<accession>A0A8H6HJR6</accession>
<dbReference type="Proteomes" id="UP000521943">
    <property type="component" value="Unassembled WGS sequence"/>
</dbReference>
<organism evidence="1 2">
    <name type="scientific">Ephemerocybe angulata</name>
    <dbReference type="NCBI Taxonomy" id="980116"/>
    <lineage>
        <taxon>Eukaryota</taxon>
        <taxon>Fungi</taxon>
        <taxon>Dikarya</taxon>
        <taxon>Basidiomycota</taxon>
        <taxon>Agaricomycotina</taxon>
        <taxon>Agaricomycetes</taxon>
        <taxon>Agaricomycetidae</taxon>
        <taxon>Agaricales</taxon>
        <taxon>Agaricineae</taxon>
        <taxon>Psathyrellaceae</taxon>
        <taxon>Ephemerocybe</taxon>
    </lineage>
</organism>
<comment type="caution">
    <text evidence="1">The sequence shown here is derived from an EMBL/GenBank/DDBJ whole genome shotgun (WGS) entry which is preliminary data.</text>
</comment>